<dbReference type="AlphaFoldDB" id="A0A9E2KC14"/>
<proteinExistence type="predicted"/>
<feature type="transmembrane region" description="Helical" evidence="1">
    <location>
        <begin position="67"/>
        <end position="85"/>
    </location>
</feature>
<comment type="caution">
    <text evidence="2">The sequence shown here is derived from an EMBL/GenBank/DDBJ whole genome shotgun (WGS) entry which is preliminary data.</text>
</comment>
<evidence type="ECO:0000313" key="3">
    <source>
        <dbReference type="Proteomes" id="UP000824229"/>
    </source>
</evidence>
<accession>A0A9E2KC14</accession>
<sequence>MSIPSNLYALLYYFFIYSFLGWLMESTINTLKQKSFINRGFLLGPYCPIYGVGMCTIYLFCFSLREYHLLVFISGMFLATLLEYLTGTLMEKLFHAKWWDYSHFRYNLNGQICLRISFAWGLLSLLFISYIHPMIITIVTYIPLTLGTIMLIILCLLFVIDFIYSTHTAFKLTTKFPALTEMRLELITLLEQSKFYEAAEELRNRFELKKVPYKLLSIIDSLKEHLPQGTDFSKIQLRERLVNKLSKYHTQLDKFSVGEKRLLKAFPSLSLTSIKTLKNKFINRGE</sequence>
<reference evidence="2" key="2">
    <citation type="submission" date="2021-04" db="EMBL/GenBank/DDBJ databases">
        <authorList>
            <person name="Gilroy R."/>
        </authorList>
    </citation>
    <scope>NUCLEOTIDE SEQUENCE</scope>
    <source>
        <strain evidence="2">B5-657</strain>
    </source>
</reference>
<dbReference type="Pfam" id="PF06541">
    <property type="entry name" value="ABC_trans_CmpB"/>
    <property type="match status" value="1"/>
</dbReference>
<protein>
    <submittedName>
        <fullName evidence="2">ABC transporter permease</fullName>
    </submittedName>
</protein>
<keyword evidence="1" id="KW-1133">Transmembrane helix</keyword>
<name>A0A9E2KC14_9FIRM</name>
<dbReference type="EMBL" id="JAHLFQ010000132">
    <property type="protein sequence ID" value="MBU3804278.1"/>
    <property type="molecule type" value="Genomic_DNA"/>
</dbReference>
<evidence type="ECO:0000313" key="2">
    <source>
        <dbReference type="EMBL" id="MBU3804278.1"/>
    </source>
</evidence>
<feature type="transmembrane region" description="Helical" evidence="1">
    <location>
        <begin position="138"/>
        <end position="164"/>
    </location>
</feature>
<organism evidence="2 3">
    <name type="scientific">Candidatus Cellulosilyticum pullistercoris</name>
    <dbReference type="NCBI Taxonomy" id="2838521"/>
    <lineage>
        <taxon>Bacteria</taxon>
        <taxon>Bacillati</taxon>
        <taxon>Bacillota</taxon>
        <taxon>Clostridia</taxon>
        <taxon>Lachnospirales</taxon>
        <taxon>Cellulosilyticaceae</taxon>
        <taxon>Cellulosilyticum</taxon>
    </lineage>
</organism>
<gene>
    <name evidence="2" type="ORF">H9872_05950</name>
</gene>
<feature type="transmembrane region" description="Helical" evidence="1">
    <location>
        <begin position="112"/>
        <end position="132"/>
    </location>
</feature>
<dbReference type="Proteomes" id="UP000824229">
    <property type="component" value="Unassembled WGS sequence"/>
</dbReference>
<keyword evidence="1" id="KW-0812">Transmembrane</keyword>
<feature type="transmembrane region" description="Helical" evidence="1">
    <location>
        <begin position="36"/>
        <end position="61"/>
    </location>
</feature>
<feature type="transmembrane region" description="Helical" evidence="1">
    <location>
        <begin position="6"/>
        <end position="24"/>
    </location>
</feature>
<reference evidence="2" key="1">
    <citation type="journal article" date="2021" name="PeerJ">
        <title>Extensive microbial diversity within the chicken gut microbiome revealed by metagenomics and culture.</title>
        <authorList>
            <person name="Gilroy R."/>
            <person name="Ravi A."/>
            <person name="Getino M."/>
            <person name="Pursley I."/>
            <person name="Horton D.L."/>
            <person name="Alikhan N.F."/>
            <person name="Baker D."/>
            <person name="Gharbi K."/>
            <person name="Hall N."/>
            <person name="Watson M."/>
            <person name="Adriaenssens E.M."/>
            <person name="Foster-Nyarko E."/>
            <person name="Jarju S."/>
            <person name="Secka A."/>
            <person name="Antonio M."/>
            <person name="Oren A."/>
            <person name="Chaudhuri R.R."/>
            <person name="La Ragione R."/>
            <person name="Hildebrand F."/>
            <person name="Pallen M.J."/>
        </authorList>
    </citation>
    <scope>NUCLEOTIDE SEQUENCE</scope>
    <source>
        <strain evidence="2">B5-657</strain>
    </source>
</reference>
<dbReference type="InterPro" id="IPR010540">
    <property type="entry name" value="CmpB_TMEM229"/>
</dbReference>
<evidence type="ECO:0000256" key="1">
    <source>
        <dbReference type="SAM" id="Phobius"/>
    </source>
</evidence>
<keyword evidence="1" id="KW-0472">Membrane</keyword>